<reference evidence="1" key="1">
    <citation type="submission" date="2022-05" db="EMBL/GenBank/DDBJ databases">
        <title>A methanotrophic Mycobacterium dominates a cave microbial ecosystem.</title>
        <authorList>
            <person name="Van Spanning R.J.M."/>
            <person name="Guan Q."/>
            <person name="Melkonian C."/>
            <person name="Gallant J."/>
            <person name="Polerecky L."/>
            <person name="Flot J.-F."/>
            <person name="Brandt B.W."/>
            <person name="Braster M."/>
            <person name="Iturbe Espinoza P."/>
            <person name="Aerts J."/>
            <person name="Meima-Franke M."/>
            <person name="Piersma S.R."/>
            <person name="Bunduc C."/>
            <person name="Ummels R."/>
            <person name="Pain A."/>
            <person name="Fleming E.J."/>
            <person name="van der Wel N."/>
            <person name="Gherman V.D."/>
            <person name="Sarbu S.M."/>
            <person name="Bodelier P.L.E."/>
            <person name="Bitter W."/>
        </authorList>
    </citation>
    <scope>NUCLEOTIDE SEQUENCE</scope>
    <source>
        <strain evidence="1">Sulfur Cave</strain>
    </source>
</reference>
<keyword evidence="2" id="KW-1185">Reference proteome</keyword>
<proteinExistence type="predicted"/>
<dbReference type="Proteomes" id="UP001056610">
    <property type="component" value="Chromosome"/>
</dbReference>
<evidence type="ECO:0008006" key="3">
    <source>
        <dbReference type="Google" id="ProtNLM"/>
    </source>
</evidence>
<evidence type="ECO:0000313" key="1">
    <source>
        <dbReference type="EMBL" id="UQX13042.1"/>
    </source>
</evidence>
<sequence length="54" mass="6155">MLSRNSFRATIHAQAVVIDCCYTFYNHQRRHSAADGLSPVNYEIRESKTKPEAA</sequence>
<protein>
    <recommendedName>
        <fullName evidence="3">Integrase catalytic domain-containing protein</fullName>
    </recommendedName>
</protein>
<evidence type="ECO:0000313" key="2">
    <source>
        <dbReference type="Proteomes" id="UP001056610"/>
    </source>
</evidence>
<gene>
    <name evidence="1" type="ORF">M5I08_11255</name>
</gene>
<name>A0ABY4QRV3_9MYCO</name>
<dbReference type="EMBL" id="CP097320">
    <property type="protein sequence ID" value="UQX13042.1"/>
    <property type="molecule type" value="Genomic_DNA"/>
</dbReference>
<accession>A0ABY4QRV3</accession>
<organism evidence="1 2">
    <name type="scientific">Candidatus Mycobacterium methanotrophicum</name>
    <dbReference type="NCBI Taxonomy" id="2943498"/>
    <lineage>
        <taxon>Bacteria</taxon>
        <taxon>Bacillati</taxon>
        <taxon>Actinomycetota</taxon>
        <taxon>Actinomycetes</taxon>
        <taxon>Mycobacteriales</taxon>
        <taxon>Mycobacteriaceae</taxon>
        <taxon>Mycobacterium</taxon>
    </lineage>
</organism>